<reference evidence="2" key="1">
    <citation type="journal article" date="2014" name="Front. Microbiol.">
        <title>High frequency of phylogenetically diverse reductive dehalogenase-homologous genes in deep subseafloor sedimentary metagenomes.</title>
        <authorList>
            <person name="Kawai M."/>
            <person name="Futagami T."/>
            <person name="Toyoda A."/>
            <person name="Takaki Y."/>
            <person name="Nishi S."/>
            <person name="Hori S."/>
            <person name="Arai W."/>
            <person name="Tsubouchi T."/>
            <person name="Morono Y."/>
            <person name="Uchiyama I."/>
            <person name="Ito T."/>
            <person name="Fujiyama A."/>
            <person name="Inagaki F."/>
            <person name="Takami H."/>
        </authorList>
    </citation>
    <scope>NUCLEOTIDE SEQUENCE</scope>
    <source>
        <strain evidence="2">Expedition CK06-06</strain>
    </source>
</reference>
<dbReference type="PANTHER" id="PTHR32060:SF30">
    <property type="entry name" value="CARBOXY-TERMINAL PROCESSING PROTEASE CTPA"/>
    <property type="match status" value="1"/>
</dbReference>
<dbReference type="GO" id="GO:0006508">
    <property type="term" value="P:proteolysis"/>
    <property type="evidence" value="ECO:0007669"/>
    <property type="project" value="InterPro"/>
</dbReference>
<proteinExistence type="predicted"/>
<feature type="non-terminal residue" evidence="2">
    <location>
        <position position="1"/>
    </location>
</feature>
<dbReference type="GO" id="GO:0030288">
    <property type="term" value="C:outer membrane-bounded periplasmic space"/>
    <property type="evidence" value="ECO:0007669"/>
    <property type="project" value="TreeGrafter"/>
</dbReference>
<protein>
    <recommendedName>
        <fullName evidence="1">PDZ domain-containing protein</fullName>
    </recommendedName>
</protein>
<dbReference type="SMART" id="SM00228">
    <property type="entry name" value="PDZ"/>
    <property type="match status" value="1"/>
</dbReference>
<dbReference type="InterPro" id="IPR029045">
    <property type="entry name" value="ClpP/crotonase-like_dom_sf"/>
</dbReference>
<dbReference type="EMBL" id="BARS01026806">
    <property type="protein sequence ID" value="GAG04737.1"/>
    <property type="molecule type" value="Genomic_DNA"/>
</dbReference>
<dbReference type="GO" id="GO:0008236">
    <property type="term" value="F:serine-type peptidase activity"/>
    <property type="evidence" value="ECO:0007669"/>
    <property type="project" value="InterPro"/>
</dbReference>
<dbReference type="InterPro" id="IPR005151">
    <property type="entry name" value="Tail-specific_protease"/>
</dbReference>
<dbReference type="PROSITE" id="PS50106">
    <property type="entry name" value="PDZ"/>
    <property type="match status" value="1"/>
</dbReference>
<feature type="non-terminal residue" evidence="2">
    <location>
        <position position="266"/>
    </location>
</feature>
<accession>X0UZX8</accession>
<dbReference type="GO" id="GO:0004175">
    <property type="term" value="F:endopeptidase activity"/>
    <property type="evidence" value="ECO:0007669"/>
    <property type="project" value="TreeGrafter"/>
</dbReference>
<dbReference type="Pfam" id="PF03572">
    <property type="entry name" value="Peptidase_S41"/>
    <property type="match status" value="1"/>
</dbReference>
<dbReference type="GO" id="GO:0007165">
    <property type="term" value="P:signal transduction"/>
    <property type="evidence" value="ECO:0007669"/>
    <property type="project" value="TreeGrafter"/>
</dbReference>
<dbReference type="SUPFAM" id="SSF52096">
    <property type="entry name" value="ClpP/crotonase"/>
    <property type="match status" value="1"/>
</dbReference>
<organism evidence="2">
    <name type="scientific">marine sediment metagenome</name>
    <dbReference type="NCBI Taxonomy" id="412755"/>
    <lineage>
        <taxon>unclassified sequences</taxon>
        <taxon>metagenomes</taxon>
        <taxon>ecological metagenomes</taxon>
    </lineage>
</organism>
<dbReference type="InterPro" id="IPR036034">
    <property type="entry name" value="PDZ_sf"/>
</dbReference>
<dbReference type="InterPro" id="IPR001478">
    <property type="entry name" value="PDZ"/>
</dbReference>
<evidence type="ECO:0000259" key="1">
    <source>
        <dbReference type="PROSITE" id="PS50106"/>
    </source>
</evidence>
<gene>
    <name evidence="2" type="ORF">S01H1_42192</name>
</gene>
<dbReference type="PANTHER" id="PTHR32060">
    <property type="entry name" value="TAIL-SPECIFIC PROTEASE"/>
    <property type="match status" value="1"/>
</dbReference>
<dbReference type="Gene3D" id="2.30.42.10">
    <property type="match status" value="1"/>
</dbReference>
<dbReference type="AlphaFoldDB" id="X0UZX8"/>
<comment type="caution">
    <text evidence="2">The sequence shown here is derived from an EMBL/GenBank/DDBJ whole genome shotgun (WGS) entry which is preliminary data.</text>
</comment>
<sequence length="266" mass="29543">EVSQSPAAIRKDKFIDVFERVLALSESPLKGISLPPAVLITQFAKGALSALDPYTIIYWPSQAQKFEKEMTNQFTGIGIRFSKKEESPKVLSVLPDTPAYHSGLEAGDVIKAVDGVEMSKMPPNCVVQSIAGPEGTKVTLTIRREDEDKTRDITLNRTVIIVPSIRGWQRSETGRWRYMIDARNKIAYIRISCFNSRTVGDFEKTLAQLEAQGLKGLILDLRSNPGGLLNSAVEIADRFIKEGLIARIQPRCGMPTYVSAHKEKTH</sequence>
<dbReference type="Gene3D" id="3.90.226.10">
    <property type="entry name" value="2-enoyl-CoA Hydratase, Chain A, domain 1"/>
    <property type="match status" value="1"/>
</dbReference>
<dbReference type="CDD" id="cd06782">
    <property type="entry name" value="cpPDZ_CPP-like"/>
    <property type="match status" value="1"/>
</dbReference>
<dbReference type="Pfam" id="PF13180">
    <property type="entry name" value="PDZ_2"/>
    <property type="match status" value="1"/>
</dbReference>
<name>X0UZX8_9ZZZZ</name>
<dbReference type="SUPFAM" id="SSF50156">
    <property type="entry name" value="PDZ domain-like"/>
    <property type="match status" value="1"/>
</dbReference>
<feature type="domain" description="PDZ" evidence="1">
    <location>
        <begin position="63"/>
        <end position="146"/>
    </location>
</feature>
<evidence type="ECO:0000313" key="2">
    <source>
        <dbReference type="EMBL" id="GAG04737.1"/>
    </source>
</evidence>